<organism evidence="13 14">
    <name type="scientific">Talaromyces stipitatus (strain ATCC 10500 / CBS 375.48 / QM 6759 / NRRL 1006)</name>
    <name type="common">Penicillium stipitatum</name>
    <dbReference type="NCBI Taxonomy" id="441959"/>
    <lineage>
        <taxon>Eukaryota</taxon>
        <taxon>Fungi</taxon>
        <taxon>Dikarya</taxon>
        <taxon>Ascomycota</taxon>
        <taxon>Pezizomycotina</taxon>
        <taxon>Eurotiomycetes</taxon>
        <taxon>Eurotiomycetidae</taxon>
        <taxon>Eurotiales</taxon>
        <taxon>Trichocomaceae</taxon>
        <taxon>Talaromyces</taxon>
        <taxon>Talaromyces sect. Talaromyces</taxon>
    </lineage>
</organism>
<dbReference type="Pfam" id="PF02801">
    <property type="entry name" value="Ketoacyl-synt_C"/>
    <property type="match status" value="1"/>
</dbReference>
<dbReference type="InterPro" id="IPR016035">
    <property type="entry name" value="Acyl_Trfase/lysoPLipase"/>
</dbReference>
<evidence type="ECO:0000313" key="13">
    <source>
        <dbReference type="EMBL" id="EED16637.1"/>
    </source>
</evidence>
<keyword evidence="4" id="KW-0489">Methyltransferase</keyword>
<dbReference type="PROSITE" id="PS00012">
    <property type="entry name" value="PHOSPHOPANTETHEINE"/>
    <property type="match status" value="1"/>
</dbReference>
<dbReference type="GO" id="GO:0006633">
    <property type="term" value="P:fatty acid biosynthetic process"/>
    <property type="evidence" value="ECO:0007669"/>
    <property type="project" value="InterPro"/>
</dbReference>
<evidence type="ECO:0000256" key="5">
    <source>
        <dbReference type="ARBA" id="ARBA00022679"/>
    </source>
</evidence>
<dbReference type="GO" id="GO:0044550">
    <property type="term" value="P:secondary metabolite biosynthetic process"/>
    <property type="evidence" value="ECO:0007669"/>
    <property type="project" value="TreeGrafter"/>
</dbReference>
<protein>
    <submittedName>
        <fullName evidence="13">Polyketide synthase, putative</fullName>
        <ecNumber evidence="13">2.3.1.161</ecNumber>
    </submittedName>
</protein>
<comment type="similarity">
    <text evidence="7">In the C-terminal section; belongs to the NRP synthetase family.</text>
</comment>
<dbReference type="PhylomeDB" id="B8MEL0"/>
<comment type="pathway">
    <text evidence="1">Secondary metabolite biosynthesis.</text>
</comment>
<evidence type="ECO:0000256" key="8">
    <source>
        <dbReference type="PROSITE-ProRule" id="PRU01363"/>
    </source>
</evidence>
<dbReference type="GO" id="GO:0032259">
    <property type="term" value="P:methylation"/>
    <property type="evidence" value="ECO:0007669"/>
    <property type="project" value="UniProtKB-KW"/>
</dbReference>
<dbReference type="Pfam" id="PF00109">
    <property type="entry name" value="ketoacyl-synt"/>
    <property type="match status" value="1"/>
</dbReference>
<keyword evidence="3" id="KW-0597">Phosphoprotein</keyword>
<dbReference type="InterPro" id="IPR014043">
    <property type="entry name" value="Acyl_transferase_dom"/>
</dbReference>
<dbReference type="RefSeq" id="XP_002483871.1">
    <property type="nucleotide sequence ID" value="XM_002483826.1"/>
</dbReference>
<dbReference type="InterPro" id="IPR014030">
    <property type="entry name" value="Ketoacyl_synth_N"/>
</dbReference>
<proteinExistence type="inferred from homology"/>
<dbReference type="GO" id="GO:0004315">
    <property type="term" value="F:3-oxoacyl-[acyl-carrier-protein] synthase activity"/>
    <property type="evidence" value="ECO:0007669"/>
    <property type="project" value="InterPro"/>
</dbReference>
<dbReference type="SUPFAM" id="SSF51735">
    <property type="entry name" value="NAD(P)-binding Rossmann-fold domains"/>
    <property type="match status" value="2"/>
</dbReference>
<dbReference type="InterPro" id="IPR018201">
    <property type="entry name" value="Ketoacyl_synth_AS"/>
</dbReference>
<dbReference type="InterPro" id="IPR049552">
    <property type="entry name" value="PKS_DH_N"/>
</dbReference>
<dbReference type="Gene3D" id="3.40.47.10">
    <property type="match status" value="1"/>
</dbReference>
<dbReference type="Gene3D" id="3.40.50.720">
    <property type="entry name" value="NAD(P)-binding Rossmann-like Domain"/>
    <property type="match status" value="3"/>
</dbReference>
<dbReference type="CDD" id="cd02440">
    <property type="entry name" value="AdoMet_MTases"/>
    <property type="match status" value="1"/>
</dbReference>
<feature type="domain" description="Carrier" evidence="10">
    <location>
        <begin position="2405"/>
        <end position="2480"/>
    </location>
</feature>
<dbReference type="Pfam" id="PF21089">
    <property type="entry name" value="PKS_DH_N"/>
    <property type="match status" value="1"/>
</dbReference>
<dbReference type="Pfam" id="PF16197">
    <property type="entry name" value="KAsynt_C_assoc"/>
    <property type="match status" value="1"/>
</dbReference>
<dbReference type="OrthoDB" id="329835at2759"/>
<dbReference type="Gene3D" id="3.40.366.10">
    <property type="entry name" value="Malonyl-Coenzyme A Acyl Carrier Protein, domain 2"/>
    <property type="match status" value="1"/>
</dbReference>
<evidence type="ECO:0000256" key="4">
    <source>
        <dbReference type="ARBA" id="ARBA00022603"/>
    </source>
</evidence>
<dbReference type="Gene3D" id="3.40.50.150">
    <property type="entry name" value="Vaccinia Virus protein VP39"/>
    <property type="match status" value="1"/>
</dbReference>
<accession>B8MEL0</accession>
<dbReference type="Pfam" id="PF00698">
    <property type="entry name" value="Acyl_transf_1"/>
    <property type="match status" value="1"/>
</dbReference>
<evidence type="ECO:0000313" key="14">
    <source>
        <dbReference type="Proteomes" id="UP000001745"/>
    </source>
</evidence>
<dbReference type="InterPro" id="IPR020807">
    <property type="entry name" value="PKS_DH"/>
</dbReference>
<reference evidence="14" key="1">
    <citation type="journal article" date="2015" name="Genome Announc.">
        <title>Genome sequence of the AIDS-associated pathogen Penicillium marneffei (ATCC18224) and its near taxonomic relative Talaromyces stipitatus (ATCC10500).</title>
        <authorList>
            <person name="Nierman W.C."/>
            <person name="Fedorova-Abrams N.D."/>
            <person name="Andrianopoulos A."/>
        </authorList>
    </citation>
    <scope>NUCLEOTIDE SEQUENCE [LARGE SCALE GENOMIC DNA]</scope>
    <source>
        <strain evidence="14">ATCC 10500 / CBS 375.48 / QM 6759 / NRRL 1006</strain>
    </source>
</reference>
<dbReference type="EC" id="2.3.1.161" evidence="13"/>
<feature type="active site" description="Proton acceptor; for dehydratase activity" evidence="8">
    <location>
        <position position="974"/>
    </location>
</feature>
<dbReference type="GO" id="GO:0050637">
    <property type="term" value="F:lovastatin nonaketide synthase activity"/>
    <property type="evidence" value="ECO:0007669"/>
    <property type="project" value="UniProtKB-EC"/>
</dbReference>
<dbReference type="InterPro" id="IPR001227">
    <property type="entry name" value="Ac_transferase_dom_sf"/>
</dbReference>
<evidence type="ECO:0000256" key="2">
    <source>
        <dbReference type="ARBA" id="ARBA00022450"/>
    </source>
</evidence>
<name>B8MEL0_TALSN</name>
<dbReference type="Proteomes" id="UP000001745">
    <property type="component" value="Unassembled WGS sequence"/>
</dbReference>
<evidence type="ECO:0000256" key="7">
    <source>
        <dbReference type="ARBA" id="ARBA00029443"/>
    </source>
</evidence>
<dbReference type="InterPro" id="IPR042104">
    <property type="entry name" value="PKS_dehydratase_sf"/>
</dbReference>
<dbReference type="CDD" id="cd00833">
    <property type="entry name" value="PKS"/>
    <property type="match status" value="1"/>
</dbReference>
<keyword evidence="14" id="KW-1185">Reference proteome</keyword>
<dbReference type="InterPro" id="IPR014031">
    <property type="entry name" value="Ketoacyl_synth_C"/>
</dbReference>
<evidence type="ECO:0000259" key="10">
    <source>
        <dbReference type="PROSITE" id="PS50075"/>
    </source>
</evidence>
<dbReference type="PROSITE" id="PS00606">
    <property type="entry name" value="KS3_1"/>
    <property type="match status" value="1"/>
</dbReference>
<dbReference type="PROSITE" id="PS52004">
    <property type="entry name" value="KS3_2"/>
    <property type="match status" value="1"/>
</dbReference>
<dbReference type="STRING" id="441959.B8MEL0"/>
<dbReference type="GO" id="GO:0004312">
    <property type="term" value="F:fatty acid synthase activity"/>
    <property type="evidence" value="ECO:0007669"/>
    <property type="project" value="TreeGrafter"/>
</dbReference>
<evidence type="ECO:0000256" key="6">
    <source>
        <dbReference type="ARBA" id="ARBA00023268"/>
    </source>
</evidence>
<dbReference type="SMART" id="SM00825">
    <property type="entry name" value="PKS_KS"/>
    <property type="match status" value="1"/>
</dbReference>
<dbReference type="OMA" id="SWFLKNF"/>
<dbReference type="InterPro" id="IPR049551">
    <property type="entry name" value="PKS_DH_C"/>
</dbReference>
<dbReference type="InterPro" id="IPR006162">
    <property type="entry name" value="Ppantetheine_attach_site"/>
</dbReference>
<dbReference type="InterPro" id="IPR050091">
    <property type="entry name" value="PKS_NRPS_Biosynth_Enz"/>
</dbReference>
<dbReference type="GeneID" id="8103685"/>
<feature type="domain" description="Ketosynthase family 3 (KS3)" evidence="11">
    <location>
        <begin position="6"/>
        <end position="443"/>
    </location>
</feature>
<dbReference type="EMBL" id="EQ962656">
    <property type="protein sequence ID" value="EED16637.1"/>
    <property type="molecule type" value="Genomic_DNA"/>
</dbReference>
<evidence type="ECO:0000259" key="12">
    <source>
        <dbReference type="PROSITE" id="PS52019"/>
    </source>
</evidence>
<feature type="region of interest" description="Disordered" evidence="9">
    <location>
        <begin position="2525"/>
        <end position="2544"/>
    </location>
</feature>
<dbReference type="SMART" id="SM00827">
    <property type="entry name" value="PKS_AT"/>
    <property type="match status" value="1"/>
</dbReference>
<dbReference type="PANTHER" id="PTHR43775:SF20">
    <property type="entry name" value="HYBRID PKS-NRPS SYNTHETASE APDA"/>
    <property type="match status" value="1"/>
</dbReference>
<dbReference type="InterPro" id="IPR032821">
    <property type="entry name" value="PKS_assoc"/>
</dbReference>
<dbReference type="InterPro" id="IPR057326">
    <property type="entry name" value="KR_dom"/>
</dbReference>
<dbReference type="PROSITE" id="PS50075">
    <property type="entry name" value="CARRIER"/>
    <property type="match status" value="1"/>
</dbReference>
<evidence type="ECO:0000256" key="1">
    <source>
        <dbReference type="ARBA" id="ARBA00005179"/>
    </source>
</evidence>
<dbReference type="SMART" id="SM00822">
    <property type="entry name" value="PKS_KR"/>
    <property type="match status" value="1"/>
</dbReference>
<feature type="region of interest" description="C-terminal hotdog fold" evidence="8">
    <location>
        <begin position="1093"/>
        <end position="1249"/>
    </location>
</feature>
<dbReference type="PANTHER" id="PTHR43775">
    <property type="entry name" value="FATTY ACID SYNTHASE"/>
    <property type="match status" value="1"/>
</dbReference>
<dbReference type="GO" id="GO:0008168">
    <property type="term" value="F:methyltransferase activity"/>
    <property type="evidence" value="ECO:0007669"/>
    <property type="project" value="UniProtKB-KW"/>
</dbReference>
<dbReference type="VEuPathDB" id="FungiDB:TSTA_017120"/>
<dbReference type="SMART" id="SM00826">
    <property type="entry name" value="PKS_DH"/>
    <property type="match status" value="1"/>
</dbReference>
<dbReference type="InterPro" id="IPR013217">
    <property type="entry name" value="Methyltransf_12"/>
</dbReference>
<feature type="active site" description="Proton donor; for dehydratase activity" evidence="8">
    <location>
        <position position="1153"/>
    </location>
</feature>
<evidence type="ECO:0000259" key="11">
    <source>
        <dbReference type="PROSITE" id="PS52004"/>
    </source>
</evidence>
<dbReference type="Pfam" id="PF08242">
    <property type="entry name" value="Methyltransf_12"/>
    <property type="match status" value="1"/>
</dbReference>
<dbReference type="InParanoid" id="B8MEL0"/>
<dbReference type="InterPro" id="IPR013968">
    <property type="entry name" value="PKS_KR"/>
</dbReference>
<dbReference type="SUPFAM" id="SSF47336">
    <property type="entry name" value="ACP-like"/>
    <property type="match status" value="1"/>
</dbReference>
<dbReference type="InterPro" id="IPR029063">
    <property type="entry name" value="SAM-dependent_MTases_sf"/>
</dbReference>
<dbReference type="PROSITE" id="PS52019">
    <property type="entry name" value="PKS_MFAS_DH"/>
    <property type="match status" value="1"/>
</dbReference>
<dbReference type="SUPFAM" id="SSF52151">
    <property type="entry name" value="FabD/lysophospholipase-like"/>
    <property type="match status" value="1"/>
</dbReference>
<keyword evidence="2" id="KW-0596">Phosphopantetheine</keyword>
<dbReference type="Pfam" id="PF07993">
    <property type="entry name" value="NAD_binding_4"/>
    <property type="match status" value="1"/>
</dbReference>
<dbReference type="InterPro" id="IPR036291">
    <property type="entry name" value="NAD(P)-bd_dom_sf"/>
</dbReference>
<dbReference type="InterPro" id="IPR049900">
    <property type="entry name" value="PKS_mFAS_DH"/>
</dbReference>
<dbReference type="eggNOG" id="KOG1202">
    <property type="taxonomic scope" value="Eukaryota"/>
</dbReference>
<dbReference type="FunFam" id="3.40.47.10:FF:000019">
    <property type="entry name" value="Polyketide synthase type I"/>
    <property type="match status" value="1"/>
</dbReference>
<dbReference type="HOGENOM" id="CLU_000022_31_0_1"/>
<dbReference type="InterPro" id="IPR036736">
    <property type="entry name" value="ACP-like_sf"/>
</dbReference>
<dbReference type="InterPro" id="IPR016036">
    <property type="entry name" value="Malonyl_transacylase_ACP-bd"/>
</dbReference>
<dbReference type="SUPFAM" id="SSF55048">
    <property type="entry name" value="Probable ACP-binding domain of malonyl-CoA ACP transacylase"/>
    <property type="match status" value="1"/>
</dbReference>
<dbReference type="Gene3D" id="3.30.70.3290">
    <property type="match status" value="1"/>
</dbReference>
<keyword evidence="6" id="KW-0511">Multifunctional enzyme</keyword>
<dbReference type="InterPro" id="IPR009081">
    <property type="entry name" value="PP-bd_ACP"/>
</dbReference>
<evidence type="ECO:0000256" key="9">
    <source>
        <dbReference type="SAM" id="MobiDB-lite"/>
    </source>
</evidence>
<keyword evidence="5 13" id="KW-0808">Transferase</keyword>
<dbReference type="Pfam" id="PF08659">
    <property type="entry name" value="KR"/>
    <property type="match status" value="1"/>
</dbReference>
<dbReference type="InterPro" id="IPR016039">
    <property type="entry name" value="Thiolase-like"/>
</dbReference>
<dbReference type="Gene3D" id="3.10.129.110">
    <property type="entry name" value="Polyketide synthase dehydratase"/>
    <property type="match status" value="1"/>
</dbReference>
<sequence length="2900" mass="319164">MTSRQSEPIAIIGSGCRFAGDASSPSKLWDILQKPKDLRREITDRFNINSFYHPDPLHHGHTNVKHAYLLDEDLGGFDAEFFGVKPVEAKAIDPQQRLLMEVVYEGLESAGMDITDLRGSNTGVYVGVMVGDYGTMSLRDMDQTPTYYATGTGRSILSNRISYFFDWHGPSISIDTACSSSLIAIHMAVQSLRSGESHMAVACGSNLILGPENFIIESKLKMLSPDGRSRMWDEGANGYARGEGVASVVLKTLSAAIADGDHIECVIRETATNQDGATNGITMPSATAQESLIRSTYARAGLDLRVPSDRPQYFEAHGTGTPAGDPIEAEAIHNAFYSSLDGGVKLNCEGLPLYVGSIKTVLGHTESTAGIAAVLKASEAIRHGVIPPNMLFEKLSDSVRPFYQGLEIPTAAKKWPQVQEGPRRASVNSFGFGGSNAHAILESYNDKGSNDSYNQTLYGPLVFSAFSEKTLRQSLFAYAQYLETDGASLNIAHLAYTLRKRRTAFSYRLSVPASSIEDLKQKLLSKLKDENTLVGIKALPKSKNGNAKLLGIFTGQGAQYARMGAELIENNPVARQIILKLESHLSRLPPGDRPTWSLEKELLASPEVSHIDDAVLSQPLCTAIQILLVDMLRMAGVELDAAVGHSSGEIAAAYAAGYLTARDAIYIAYYRGLHVQSAVSPNGTKINGAMVAVGSSKEDMDELCNDEMFQGRLNVAANNSTSSVTVSGDEDAIAELQVILDDEKKFNRRLRVNTAYHSNHMLACFDPYVASLRRCKITPQKSNGKCAWYSSVTNRLVDHDMSLGDVYWAENMTKPVLFYDALITALASDSYDVTLEVGAHAALKGPTSQTIQENQGNDIPYCSLLVRGTNSLEATSAGFGYLWSYLDKSLVDLNSLEIAMNGGNDQFKVVKGLPTYQWNHERSYVHRTRASRKIYQTQEPFHPMLGHITPDSAPHQMTWKNLLRESEMQWLSGHKVQSQTVFPAAGYLSSAMEACRRLADSLNQEIRLIEIRNFVIHQAIAFDQDHPDIEVLIQMANVTHERKNNILANFTYSAVLGAGADDFTLAASGDVEILLGEPSTSLLPTRPAPLPHVIDVEADRFYGALADLGYNFSGRFRSLTSLQRKHYRATCFVKMQPFEEGEVPLLIHPTELDAVLQSIILAYSYPYDEQLRTIHLPTSIQQVRINPALCNATAWQQGQLAPVDSAIVPSKPDERGITGHVQLYSYSDPHAAIQVQGASFMPFGGSTAEADRRVFSKADWISSQLDGEAAAREIPLGESHCNMVIMLERIATFYLRKFHREVPADHPMRSEFTTKWYLNYARYITEMVETGKHKWAQKEWLNDTIEDVKNCSKDFAHIPDVQIMHLVGEQMPNVFEGKTTILEHFRANDILDRYYASGFGLRESGQWVSRTVKQLVERFPHMNILEVGAGTGGATKAIFKEIGSSFRSYTYTDISAAFFGNAASIFSQHRDRMIFKTFNAENDPLNQGFTEASYDLIVAFFVIHATSDLERALRHIRRLLKPGGFLVVGEGQEGMNGVASSGFIFGTLPGWWLGTDTGRELSPHVSPQGWVDLLHKTGFGGVESHSPDAFEDILNVFHFSAQAIDDEVSFLRNPLSTTSWKPSHIQKLVIVGGQTRRSSHLATSLKSILEQFADQIISFPSLVDVNFDVVDADSTVVSLTELDHPVFKDISAETFNGLKHMFGSGKTLLWITSGRRGDEPYCNMTVGFGRTAQHETPDLNLQQLDLEDPENVSAEAVAEILLRFHVTKDKKEEHLWNPEPELVITKDGSCLVTRLKPIPELNDRYNSARRPIVQEMSTADNNLTLTFNETGCFLKKQSRYEAELIEHSNPKGLVDFQTTHAVLSALKTPVGYSYLVTGQQKNSNTPYLALVSSLSSVTKAPLTCAITYDNAGVSNVELLTKVAAHLIAMNIVNPLYNGQTLLVHNATVSVAQSIATLASEKGVHLVHTYDSSYEKVPETWIKLHDYLSTPDIDEILLTAPSSFVSFTEEDITENEKSLLATLPADCLVMTTKMMYSLVASASHVPALPILKESLTKALQYAQNENKSTSDAESVTLEILAREGRPSQPLTIIDWNTNSSLPVQQARLDTSTMFKGADSTYWIVGMSGALGLSLTDWMISKGARNVVLTTRNPDIAPEWLAAHKRRGATVAVFSCDVTNEQGMNEIHRKIQDTLPPIVGVMNGAMVLRDVSIRNMSYKELTDVLRPKVIGSIILDKMFYTTDLDFFVLVSSINCVIGNLGQANYAAANTFMCALAAQRRKRGLRGATVNGGAIIGAGYMERESRKALDMIVQKLHMMRLSEEDWNQTICEAIDASRLESPHGPEITAGLSDVPFDTPNAPYWFLNPKFSSFIVQSPTAVSDKEKEKTTLSVRDQLQKCQTFDQVQKAIEHAFASQLRRVLQVTSSDEEIMAAHGADIGLDSLVSVDIRSWFLNTLQASIPVLKIMGNESMSSLVSYAVNALPPAFIPGLAGGQDDGAADSTDESSLPTEFDADSILKVDSQITTALTTPERKASPAGHKQDHKRSAEIDWQAEARLPVYDLDILSSATGSSPKNPPDVIVLTGAAGLLGHHLLNWFLEKTPARRIHCLAVRNLSTRLAKKELSINPRVIYHEGDLTFPLLGLSEKEATNIFAEADVVIHNGSDTSHLKYFPDMRTANCGSTRDLTRLCLPRRIPIHYVSSVGVCVLYNQPAFPPVPVTGPDSLLPAPDGTFGYMCSKWVNERFLEQVHDTYGLPVYIHRPSTIIREGDDATNVRAELDWVNALLHYANKIEAVPQVKHNKGALDLVSIKTACSDILNAVLDTSNPKNVTYVHEVGDIVLPLNDLKSISRKGGKPFDMLPIEQWISKAVAAGLHPAVAALIEIMDTPGAPDYPRLLKTVPSA</sequence>
<evidence type="ECO:0000256" key="3">
    <source>
        <dbReference type="ARBA" id="ARBA00022553"/>
    </source>
</evidence>
<dbReference type="Pfam" id="PF14765">
    <property type="entry name" value="PS-DH"/>
    <property type="match status" value="1"/>
</dbReference>
<keyword evidence="13" id="KW-0012">Acyltransferase</keyword>
<dbReference type="SUPFAM" id="SSF53901">
    <property type="entry name" value="Thiolase-like"/>
    <property type="match status" value="1"/>
</dbReference>
<dbReference type="SUPFAM" id="SSF53335">
    <property type="entry name" value="S-adenosyl-L-methionine-dependent methyltransferases"/>
    <property type="match status" value="1"/>
</dbReference>
<gene>
    <name evidence="13" type="ORF">TSTA_017120</name>
</gene>
<dbReference type="InterPro" id="IPR013120">
    <property type="entry name" value="FAR_NAD-bd"/>
</dbReference>
<feature type="domain" description="PKS/mFAS DH" evidence="12">
    <location>
        <begin position="942"/>
        <end position="1249"/>
    </location>
</feature>
<dbReference type="InterPro" id="IPR020841">
    <property type="entry name" value="PKS_Beta-ketoAc_synthase_dom"/>
</dbReference>
<feature type="region of interest" description="N-terminal hotdog fold" evidence="8">
    <location>
        <begin position="942"/>
        <end position="1078"/>
    </location>
</feature>